<dbReference type="PaxDb" id="55529-EKX43300"/>
<dbReference type="HOGENOM" id="CLU_648050_0_0_1"/>
<evidence type="ECO:0000259" key="8">
    <source>
        <dbReference type="PROSITE" id="PS51519"/>
    </source>
</evidence>
<comment type="function">
    <text evidence="1">Putative transcription factor.</text>
</comment>
<reference evidence="10" key="3">
    <citation type="submission" date="2016-03" db="UniProtKB">
        <authorList>
            <consortium name="EnsemblProtists"/>
        </authorList>
    </citation>
    <scope>IDENTIFICATION</scope>
</reference>
<dbReference type="GeneID" id="17299956"/>
<dbReference type="RefSeq" id="XP_005830280.1">
    <property type="nucleotide sequence ID" value="XM_005830223.1"/>
</dbReference>
<keyword evidence="4" id="KW-0238">DNA-binding</keyword>
<evidence type="ECO:0000256" key="2">
    <source>
        <dbReference type="ARBA" id="ARBA00023015"/>
    </source>
</evidence>
<feature type="compositionally biased region" description="Polar residues" evidence="7">
    <location>
        <begin position="111"/>
        <end position="125"/>
    </location>
</feature>
<feature type="compositionally biased region" description="Basic and acidic residues" evidence="7">
    <location>
        <begin position="156"/>
        <end position="171"/>
    </location>
</feature>
<reference evidence="11" key="2">
    <citation type="submission" date="2012-11" db="EMBL/GenBank/DDBJ databases">
        <authorList>
            <person name="Kuo A."/>
            <person name="Curtis B.A."/>
            <person name="Tanifuji G."/>
            <person name="Burki F."/>
            <person name="Gruber A."/>
            <person name="Irimia M."/>
            <person name="Maruyama S."/>
            <person name="Arias M.C."/>
            <person name="Ball S.G."/>
            <person name="Gile G.H."/>
            <person name="Hirakawa Y."/>
            <person name="Hopkins J.F."/>
            <person name="Rensing S.A."/>
            <person name="Schmutz J."/>
            <person name="Symeonidi A."/>
            <person name="Elias M."/>
            <person name="Eveleigh R.J."/>
            <person name="Herman E.K."/>
            <person name="Klute M.J."/>
            <person name="Nakayama T."/>
            <person name="Obornik M."/>
            <person name="Reyes-Prieto A."/>
            <person name="Armbrust E.V."/>
            <person name="Aves S.J."/>
            <person name="Beiko R.G."/>
            <person name="Coutinho P."/>
            <person name="Dacks J.B."/>
            <person name="Durnford D.G."/>
            <person name="Fast N.M."/>
            <person name="Green B.R."/>
            <person name="Grisdale C."/>
            <person name="Hempe F."/>
            <person name="Henrissat B."/>
            <person name="Hoppner M.P."/>
            <person name="Ishida K.-I."/>
            <person name="Kim E."/>
            <person name="Koreny L."/>
            <person name="Kroth P.G."/>
            <person name="Liu Y."/>
            <person name="Malik S.-B."/>
            <person name="Maier U.G."/>
            <person name="McRose D."/>
            <person name="Mock T."/>
            <person name="Neilson J.A."/>
            <person name="Onodera N.T."/>
            <person name="Poole A.M."/>
            <person name="Pritham E.J."/>
            <person name="Richards T.A."/>
            <person name="Rocap G."/>
            <person name="Roy S.W."/>
            <person name="Sarai C."/>
            <person name="Schaack S."/>
            <person name="Shirato S."/>
            <person name="Slamovits C.H."/>
            <person name="Spencer D.F."/>
            <person name="Suzuki S."/>
            <person name="Worden A.Z."/>
            <person name="Zauner S."/>
            <person name="Barry K."/>
            <person name="Bell C."/>
            <person name="Bharti A.K."/>
            <person name="Crow J.A."/>
            <person name="Grimwood J."/>
            <person name="Kramer R."/>
            <person name="Lindquist E."/>
            <person name="Lucas S."/>
            <person name="Salamov A."/>
            <person name="McFadden G.I."/>
            <person name="Lane C.E."/>
            <person name="Keeling P.J."/>
            <person name="Gray M.W."/>
            <person name="Grigoriev I.V."/>
            <person name="Archibald J.M."/>
        </authorList>
    </citation>
    <scope>NUCLEOTIDE SEQUENCE</scope>
    <source>
        <strain evidence="11">CCMP2712</strain>
    </source>
</reference>
<dbReference type="PANTHER" id="PTHR46373">
    <property type="entry name" value="PROTEIN RKD4"/>
    <property type="match status" value="1"/>
</dbReference>
<dbReference type="EMBL" id="JH993011">
    <property type="protein sequence ID" value="EKX43300.1"/>
    <property type="molecule type" value="Genomic_DNA"/>
</dbReference>
<gene>
    <name evidence="9" type="ORF">GUITHDRAFT_110717</name>
</gene>
<name>L1J5F7_GUITC</name>
<evidence type="ECO:0000313" key="10">
    <source>
        <dbReference type="EnsemblProtists" id="EKX43300"/>
    </source>
</evidence>
<evidence type="ECO:0000256" key="4">
    <source>
        <dbReference type="ARBA" id="ARBA00023125"/>
    </source>
</evidence>
<feature type="compositionally biased region" description="Low complexity" evidence="7">
    <location>
        <begin position="130"/>
        <end position="149"/>
    </location>
</feature>
<feature type="region of interest" description="Disordered" evidence="7">
    <location>
        <begin position="296"/>
        <end position="319"/>
    </location>
</feature>
<evidence type="ECO:0000256" key="7">
    <source>
        <dbReference type="SAM" id="MobiDB-lite"/>
    </source>
</evidence>
<evidence type="ECO:0000313" key="9">
    <source>
        <dbReference type="EMBL" id="EKX43300.1"/>
    </source>
</evidence>
<dbReference type="PANTHER" id="PTHR46373:SF2">
    <property type="entry name" value="RWP-RK DOMAIN-CONTAINING PROTEIN"/>
    <property type="match status" value="1"/>
</dbReference>
<feature type="region of interest" description="Disordered" evidence="7">
    <location>
        <begin position="99"/>
        <end position="171"/>
    </location>
</feature>
<evidence type="ECO:0000256" key="1">
    <source>
        <dbReference type="ARBA" id="ARBA00004049"/>
    </source>
</evidence>
<dbReference type="InterPro" id="IPR044607">
    <property type="entry name" value="RKD-like"/>
</dbReference>
<dbReference type="GO" id="GO:0003700">
    <property type="term" value="F:DNA-binding transcription factor activity"/>
    <property type="evidence" value="ECO:0007669"/>
    <property type="project" value="InterPro"/>
</dbReference>
<keyword evidence="6" id="KW-0539">Nucleus</keyword>
<dbReference type="KEGG" id="gtt:GUITHDRAFT_110717"/>
<dbReference type="GO" id="GO:0003677">
    <property type="term" value="F:DNA binding"/>
    <property type="evidence" value="ECO:0007669"/>
    <property type="project" value="UniProtKB-KW"/>
</dbReference>
<feature type="region of interest" description="Disordered" evidence="7">
    <location>
        <begin position="51"/>
        <end position="79"/>
    </location>
</feature>
<dbReference type="OrthoDB" id="6270329at2759"/>
<feature type="compositionally biased region" description="Basic and acidic residues" evidence="7">
    <location>
        <begin position="51"/>
        <end position="64"/>
    </location>
</feature>
<evidence type="ECO:0000256" key="6">
    <source>
        <dbReference type="ARBA" id="ARBA00023242"/>
    </source>
</evidence>
<evidence type="ECO:0000256" key="5">
    <source>
        <dbReference type="ARBA" id="ARBA00023163"/>
    </source>
</evidence>
<feature type="compositionally biased region" description="Polar residues" evidence="7">
    <location>
        <begin position="303"/>
        <end position="319"/>
    </location>
</feature>
<dbReference type="Proteomes" id="UP000011087">
    <property type="component" value="Unassembled WGS sequence"/>
</dbReference>
<dbReference type="AlphaFoldDB" id="L1J5F7"/>
<proteinExistence type="predicted"/>
<evidence type="ECO:0000313" key="11">
    <source>
        <dbReference type="Proteomes" id="UP000011087"/>
    </source>
</evidence>
<dbReference type="STRING" id="905079.L1J5F7"/>
<dbReference type="PROSITE" id="PS51519">
    <property type="entry name" value="RWP_RK"/>
    <property type="match status" value="1"/>
</dbReference>
<keyword evidence="11" id="KW-1185">Reference proteome</keyword>
<protein>
    <recommendedName>
        <fullName evidence="8">RWP-RK domain-containing protein</fullName>
    </recommendedName>
</protein>
<keyword evidence="3" id="KW-0175">Coiled coil</keyword>
<feature type="domain" description="RWP-RK" evidence="8">
    <location>
        <begin position="306"/>
        <end position="397"/>
    </location>
</feature>
<keyword evidence="5" id="KW-0804">Transcription</keyword>
<accession>L1J5F7</accession>
<dbReference type="InterPro" id="IPR003035">
    <property type="entry name" value="RWP-RK_dom"/>
</dbReference>
<reference evidence="9 11" key="1">
    <citation type="journal article" date="2012" name="Nature">
        <title>Algal genomes reveal evolutionary mosaicism and the fate of nucleomorphs.</title>
        <authorList>
            <consortium name="DOE Joint Genome Institute"/>
            <person name="Curtis B.A."/>
            <person name="Tanifuji G."/>
            <person name="Burki F."/>
            <person name="Gruber A."/>
            <person name="Irimia M."/>
            <person name="Maruyama S."/>
            <person name="Arias M.C."/>
            <person name="Ball S.G."/>
            <person name="Gile G.H."/>
            <person name="Hirakawa Y."/>
            <person name="Hopkins J.F."/>
            <person name="Kuo A."/>
            <person name="Rensing S.A."/>
            <person name="Schmutz J."/>
            <person name="Symeonidi A."/>
            <person name="Elias M."/>
            <person name="Eveleigh R.J."/>
            <person name="Herman E.K."/>
            <person name="Klute M.J."/>
            <person name="Nakayama T."/>
            <person name="Obornik M."/>
            <person name="Reyes-Prieto A."/>
            <person name="Armbrust E.V."/>
            <person name="Aves S.J."/>
            <person name="Beiko R.G."/>
            <person name="Coutinho P."/>
            <person name="Dacks J.B."/>
            <person name="Durnford D.G."/>
            <person name="Fast N.M."/>
            <person name="Green B.R."/>
            <person name="Grisdale C.J."/>
            <person name="Hempel F."/>
            <person name="Henrissat B."/>
            <person name="Hoppner M.P."/>
            <person name="Ishida K."/>
            <person name="Kim E."/>
            <person name="Koreny L."/>
            <person name="Kroth P.G."/>
            <person name="Liu Y."/>
            <person name="Malik S.B."/>
            <person name="Maier U.G."/>
            <person name="McRose D."/>
            <person name="Mock T."/>
            <person name="Neilson J.A."/>
            <person name="Onodera N.T."/>
            <person name="Poole A.M."/>
            <person name="Pritham E.J."/>
            <person name="Richards T.A."/>
            <person name="Rocap G."/>
            <person name="Roy S.W."/>
            <person name="Sarai C."/>
            <person name="Schaack S."/>
            <person name="Shirato S."/>
            <person name="Slamovits C.H."/>
            <person name="Spencer D.F."/>
            <person name="Suzuki S."/>
            <person name="Worden A.Z."/>
            <person name="Zauner S."/>
            <person name="Barry K."/>
            <person name="Bell C."/>
            <person name="Bharti A.K."/>
            <person name="Crow J.A."/>
            <person name="Grimwood J."/>
            <person name="Kramer R."/>
            <person name="Lindquist E."/>
            <person name="Lucas S."/>
            <person name="Salamov A."/>
            <person name="McFadden G.I."/>
            <person name="Lane C.E."/>
            <person name="Keeling P.J."/>
            <person name="Gray M.W."/>
            <person name="Grigoriev I.V."/>
            <person name="Archibald J.M."/>
        </authorList>
    </citation>
    <scope>NUCLEOTIDE SEQUENCE</scope>
    <source>
        <strain evidence="9 11">CCMP2712</strain>
    </source>
</reference>
<dbReference type="EnsemblProtists" id="EKX43300">
    <property type="protein sequence ID" value="EKX43300"/>
    <property type="gene ID" value="GUITHDRAFT_110717"/>
</dbReference>
<evidence type="ECO:0000256" key="3">
    <source>
        <dbReference type="ARBA" id="ARBA00023054"/>
    </source>
</evidence>
<keyword evidence="2" id="KW-0805">Transcription regulation</keyword>
<sequence>MIEICEKQTNSSKGKVWFDGVKELDDSYLDTVLPLDSEKWVLSIEEYWDNHGDASDDSAGRDYMSEETDPETVEAKVDTKETLSDEALKWIESVESSFLDQSGGDKDEPSAPSSASTCKVASTSGKDGVQSAASAASKPQQDAQQPAKGKGQDAPNAHHREPGVQERRSRMFPDLVISVSEWREGNGPLQHHYQVRSGPMQEPFKADEKRNYHLPMNAYPMRQPTAAAVVAGLHGYGGVKRKPNDPPGQSVPRVTFHSSVVKYVEQKGNGKDKSGGKELVDSAGLKFEDCLEVKPRPRRRSWGQGSKQTLGGRPQNDQDASIVPVKLSTDLLRQHFNMPLNEAARKLGICATAIKKVCRKMGIRQWPFQRLKPIQRRLAKLRGQPCVLPEVAMELEALEAKRAALLAGRDIDDSDMKLDGSQSD</sequence>
<organism evidence="9">
    <name type="scientific">Guillardia theta (strain CCMP2712)</name>
    <name type="common">Cryptophyte</name>
    <dbReference type="NCBI Taxonomy" id="905079"/>
    <lineage>
        <taxon>Eukaryota</taxon>
        <taxon>Cryptophyceae</taxon>
        <taxon>Pyrenomonadales</taxon>
        <taxon>Geminigeraceae</taxon>
        <taxon>Guillardia</taxon>
    </lineage>
</organism>
<dbReference type="Pfam" id="PF02042">
    <property type="entry name" value="RWP-RK"/>
    <property type="match status" value="1"/>
</dbReference>